<keyword evidence="2" id="KW-1185">Reference proteome</keyword>
<evidence type="ECO:0000313" key="2">
    <source>
        <dbReference type="Proteomes" id="UP000663880"/>
    </source>
</evidence>
<proteinExistence type="predicted"/>
<dbReference type="AlphaFoldDB" id="A0A821NGT7"/>
<sequence>MVNKAEPQLVIVELHLYKVILLDLVEVVTVKPKPATVIREVNKMKLVVKVVEQQVDTVEPHLATVNIEELELATIEPPLNIVKPQQAIVEPHVNATEP</sequence>
<organism evidence="1 2">
    <name type="scientific">Pieris macdunnoughi</name>
    <dbReference type="NCBI Taxonomy" id="345717"/>
    <lineage>
        <taxon>Eukaryota</taxon>
        <taxon>Metazoa</taxon>
        <taxon>Ecdysozoa</taxon>
        <taxon>Arthropoda</taxon>
        <taxon>Hexapoda</taxon>
        <taxon>Insecta</taxon>
        <taxon>Pterygota</taxon>
        <taxon>Neoptera</taxon>
        <taxon>Endopterygota</taxon>
        <taxon>Lepidoptera</taxon>
        <taxon>Glossata</taxon>
        <taxon>Ditrysia</taxon>
        <taxon>Papilionoidea</taxon>
        <taxon>Pieridae</taxon>
        <taxon>Pierinae</taxon>
        <taxon>Pieris</taxon>
    </lineage>
</organism>
<gene>
    <name evidence="1" type="ORF">PMACD_LOCUS2718</name>
</gene>
<accession>A0A821NGT7</accession>
<protein>
    <submittedName>
        <fullName evidence="1">Uncharacterized protein</fullName>
    </submittedName>
</protein>
<reference evidence="1" key="1">
    <citation type="submission" date="2021-02" db="EMBL/GenBank/DDBJ databases">
        <authorList>
            <person name="Steward A R."/>
        </authorList>
    </citation>
    <scope>NUCLEOTIDE SEQUENCE</scope>
</reference>
<comment type="caution">
    <text evidence="1">The sequence shown here is derived from an EMBL/GenBank/DDBJ whole genome shotgun (WGS) entry which is preliminary data.</text>
</comment>
<dbReference type="Proteomes" id="UP000663880">
    <property type="component" value="Unassembled WGS sequence"/>
</dbReference>
<dbReference type="EMBL" id="CAJOBZ010000005">
    <property type="protein sequence ID" value="CAF4787941.1"/>
    <property type="molecule type" value="Genomic_DNA"/>
</dbReference>
<evidence type="ECO:0000313" key="1">
    <source>
        <dbReference type="EMBL" id="CAF4787941.1"/>
    </source>
</evidence>
<name>A0A821NGT7_9NEOP</name>